<organism evidence="1 2">
    <name type="scientific">Allacma fusca</name>
    <dbReference type="NCBI Taxonomy" id="39272"/>
    <lineage>
        <taxon>Eukaryota</taxon>
        <taxon>Metazoa</taxon>
        <taxon>Ecdysozoa</taxon>
        <taxon>Arthropoda</taxon>
        <taxon>Hexapoda</taxon>
        <taxon>Collembola</taxon>
        <taxon>Symphypleona</taxon>
        <taxon>Sminthuridae</taxon>
        <taxon>Allacma</taxon>
    </lineage>
</organism>
<dbReference type="Proteomes" id="UP000708208">
    <property type="component" value="Unassembled WGS sequence"/>
</dbReference>
<protein>
    <submittedName>
        <fullName evidence="1">Uncharacterized protein</fullName>
    </submittedName>
</protein>
<sequence>MGIPRKDLNADFIEGCSPIYNTQQHGNGRRHDTFHAFLLPVMGRPNLSIKKFSHVSKILFKGSDNTAFGV</sequence>
<gene>
    <name evidence="1" type="ORF">AFUS01_LOCUS16599</name>
</gene>
<keyword evidence="2" id="KW-1185">Reference proteome</keyword>
<comment type="caution">
    <text evidence="1">The sequence shown here is derived from an EMBL/GenBank/DDBJ whole genome shotgun (WGS) entry which is preliminary data.</text>
</comment>
<accession>A0A8J2JVW2</accession>
<proteinExistence type="predicted"/>
<dbReference type="OrthoDB" id="269227at2759"/>
<reference evidence="1" key="1">
    <citation type="submission" date="2021-06" db="EMBL/GenBank/DDBJ databases">
        <authorList>
            <person name="Hodson N. C."/>
            <person name="Mongue J. A."/>
            <person name="Jaron S. K."/>
        </authorList>
    </citation>
    <scope>NUCLEOTIDE SEQUENCE</scope>
</reference>
<feature type="non-terminal residue" evidence="1">
    <location>
        <position position="1"/>
    </location>
</feature>
<dbReference type="AlphaFoldDB" id="A0A8J2JVW2"/>
<evidence type="ECO:0000313" key="2">
    <source>
        <dbReference type="Proteomes" id="UP000708208"/>
    </source>
</evidence>
<dbReference type="EMBL" id="CAJVCH010153687">
    <property type="protein sequence ID" value="CAG7727770.1"/>
    <property type="molecule type" value="Genomic_DNA"/>
</dbReference>
<evidence type="ECO:0000313" key="1">
    <source>
        <dbReference type="EMBL" id="CAG7727770.1"/>
    </source>
</evidence>
<name>A0A8J2JVW2_9HEXA</name>